<keyword evidence="2" id="KW-0808">Transferase</keyword>
<dbReference type="AlphaFoldDB" id="A0A401U5L4"/>
<accession>A0A401U5L4</accession>
<keyword evidence="3" id="KW-1185">Reference proteome</keyword>
<evidence type="ECO:0000313" key="3">
    <source>
        <dbReference type="Proteomes" id="UP000288227"/>
    </source>
</evidence>
<name>A0A401U5L4_9BACT</name>
<keyword evidence="1" id="KW-1133">Transmembrane helix</keyword>
<dbReference type="Proteomes" id="UP000288227">
    <property type="component" value="Unassembled WGS sequence"/>
</dbReference>
<keyword evidence="1" id="KW-0472">Membrane</keyword>
<evidence type="ECO:0000313" key="2">
    <source>
        <dbReference type="EMBL" id="GCC50218.1"/>
    </source>
</evidence>
<feature type="transmembrane region" description="Helical" evidence="1">
    <location>
        <begin position="86"/>
        <end position="105"/>
    </location>
</feature>
<keyword evidence="1" id="KW-0812">Transmembrane</keyword>
<dbReference type="SUPFAM" id="SSF53756">
    <property type="entry name" value="UDP-Glycosyltransferase/glycogen phosphorylase"/>
    <property type="match status" value="1"/>
</dbReference>
<dbReference type="GO" id="GO:0016740">
    <property type="term" value="F:transferase activity"/>
    <property type="evidence" value="ECO:0007669"/>
    <property type="project" value="UniProtKB-KW"/>
</dbReference>
<dbReference type="EMBL" id="BHXQ01000001">
    <property type="protein sequence ID" value="GCC50218.1"/>
    <property type="molecule type" value="Genomic_DNA"/>
</dbReference>
<evidence type="ECO:0000256" key="1">
    <source>
        <dbReference type="SAM" id="Phobius"/>
    </source>
</evidence>
<reference evidence="2 3" key="1">
    <citation type="submission" date="2018-11" db="EMBL/GenBank/DDBJ databases">
        <title>Chryseotalea sanarue gen. nov., sp., nov., a member of the family Cytophagaceae, isolated from a brackish lake in Hamamatsu Japan.</title>
        <authorList>
            <person name="Maejima Y."/>
            <person name="Iino T."/>
            <person name="Muraguchi Y."/>
            <person name="Fukuda K."/>
            <person name="Ohkuma M."/>
            <person name="Moriuchi R."/>
            <person name="Dohra H."/>
            <person name="Kimbara K."/>
            <person name="Shintani M."/>
        </authorList>
    </citation>
    <scope>NUCLEOTIDE SEQUENCE [LARGE SCALE GENOMIC DNA]</scope>
    <source>
        <strain evidence="2 3">Ys</strain>
    </source>
</reference>
<gene>
    <name evidence="2" type="ORF">SanaruYs_04330</name>
</gene>
<comment type="caution">
    <text evidence="2">The sequence shown here is derived from an EMBL/GenBank/DDBJ whole genome shotgun (WGS) entry which is preliminary data.</text>
</comment>
<proteinExistence type="predicted"/>
<protein>
    <submittedName>
        <fullName evidence="2">Glycosyltransferase</fullName>
    </submittedName>
</protein>
<sequence>MQERKKKKIVIASVLKPVDETRMYGKMATSLAGRGHDVYVYGSSATQVSQHSTITLHDHSLKKRLSLQRLIIPWHLLRKWFTVKPAILIICTHELLMVALIYKLLKPVKLIYDVQENYYLNVLHTSAFPAIIRFPIAFYTRLKENLSATFIDHFFLAESVYVEQLGFTKRAYSIIPNTVAEPVTTPGKKQGYSKWLFTGTLAESTGLYKVIELVKALHSIDSTVNLTICGFAPSVKEQLQIKAACTGLDYISLKGNETQVSHSAIVEAIHQADIGFIYYPPAKHTAGRMPTKFYEYSSLNLPILTWNDQAIANMVDEFGLGWVLDGDESITEVLTKIISLPISKSLPDAHFWRFTEKQLFKIIDSL</sequence>
<dbReference type="Gene3D" id="3.40.50.2000">
    <property type="entry name" value="Glycogen Phosphorylase B"/>
    <property type="match status" value="1"/>
</dbReference>
<dbReference type="OrthoDB" id="925984at2"/>
<dbReference type="RefSeq" id="WP_127120867.1">
    <property type="nucleotide sequence ID" value="NZ_BHXQ01000001.1"/>
</dbReference>
<organism evidence="2 3">
    <name type="scientific">Chryseotalea sanaruensis</name>
    <dbReference type="NCBI Taxonomy" id="2482724"/>
    <lineage>
        <taxon>Bacteria</taxon>
        <taxon>Pseudomonadati</taxon>
        <taxon>Bacteroidota</taxon>
        <taxon>Cytophagia</taxon>
        <taxon>Cytophagales</taxon>
        <taxon>Chryseotaleaceae</taxon>
        <taxon>Chryseotalea</taxon>
    </lineage>
</organism>